<dbReference type="Proteomes" id="UP000037460">
    <property type="component" value="Unassembled WGS sequence"/>
</dbReference>
<gene>
    <name evidence="1" type="ORF">Ctob_013336</name>
</gene>
<sequence length="252" mass="27813">MYYQGAALSAIHRDATSLLELVLLSAPSGNDTFVQLFKQSSRLQEIAPGPLRTALKLLSTIVREGVVIFGEVQVVNQKETRKVQHHADDAIDDIFETFNVTHGKASPNLSSENYQVGDLFELKLFDKEVDNEDTSIEVFHVVCTSKDLVKHDVKLSGQEAFLYNLTVPMLVKMMLGVQKTLLNKRKSFSASLGKRPASGSASGMAKKHLSQDGRIEIEIQTHLAVGGSAFRVFLSSCSKRRERRSSVCGCEV</sequence>
<organism evidence="1 2">
    <name type="scientific">Chrysochromulina tobinii</name>
    <dbReference type="NCBI Taxonomy" id="1460289"/>
    <lineage>
        <taxon>Eukaryota</taxon>
        <taxon>Haptista</taxon>
        <taxon>Haptophyta</taxon>
        <taxon>Prymnesiophyceae</taxon>
        <taxon>Prymnesiales</taxon>
        <taxon>Chrysochromulinaceae</taxon>
        <taxon>Chrysochromulina</taxon>
    </lineage>
</organism>
<dbReference type="EMBL" id="JWZX01002203">
    <property type="protein sequence ID" value="KOO30549.1"/>
    <property type="molecule type" value="Genomic_DNA"/>
</dbReference>
<protein>
    <submittedName>
        <fullName evidence="1">Uncharacterized protein</fullName>
    </submittedName>
</protein>
<proteinExistence type="predicted"/>
<accession>A0A0M0JVJ7</accession>
<dbReference type="AlphaFoldDB" id="A0A0M0JVJ7"/>
<comment type="caution">
    <text evidence="1">The sequence shown here is derived from an EMBL/GenBank/DDBJ whole genome shotgun (WGS) entry which is preliminary data.</text>
</comment>
<evidence type="ECO:0000313" key="1">
    <source>
        <dbReference type="EMBL" id="KOO30549.1"/>
    </source>
</evidence>
<name>A0A0M0JVJ7_9EUKA</name>
<evidence type="ECO:0000313" key="2">
    <source>
        <dbReference type="Proteomes" id="UP000037460"/>
    </source>
</evidence>
<reference evidence="2" key="1">
    <citation type="journal article" date="2015" name="PLoS Genet.">
        <title>Genome Sequence and Transcriptome Analyses of Chrysochromulina tobin: Metabolic Tools for Enhanced Algal Fitness in the Prominent Order Prymnesiales (Haptophyceae).</title>
        <authorList>
            <person name="Hovde B.T."/>
            <person name="Deodato C.R."/>
            <person name="Hunsperger H.M."/>
            <person name="Ryken S.A."/>
            <person name="Yost W."/>
            <person name="Jha R.K."/>
            <person name="Patterson J."/>
            <person name="Monnat R.J. Jr."/>
            <person name="Barlow S.B."/>
            <person name="Starkenburg S.R."/>
            <person name="Cattolico R.A."/>
        </authorList>
    </citation>
    <scope>NUCLEOTIDE SEQUENCE</scope>
    <source>
        <strain evidence="2">CCMP291</strain>
    </source>
</reference>
<keyword evidence="2" id="KW-1185">Reference proteome</keyword>